<protein>
    <submittedName>
        <fullName evidence="1">Uncharacterized protein</fullName>
    </submittedName>
</protein>
<sequence>MFPSPIKSSKDSPAPFPRWAVYEVLIPQTPPKPEEEEQKKNCAGWSGFTIPPVAFSRATNLQDLKSLNIR</sequence>
<accession>A0AAV2J8B1</accession>
<keyword evidence="2" id="KW-1185">Reference proteome</keyword>
<dbReference type="EMBL" id="OZ035832">
    <property type="protein sequence ID" value="CAL1572082.1"/>
    <property type="molecule type" value="Genomic_DNA"/>
</dbReference>
<proteinExistence type="predicted"/>
<evidence type="ECO:0000313" key="1">
    <source>
        <dbReference type="EMBL" id="CAL1572082.1"/>
    </source>
</evidence>
<organism evidence="1 2">
    <name type="scientific">Knipowitschia caucasica</name>
    <name type="common">Caucasian dwarf goby</name>
    <name type="synonym">Pomatoschistus caucasicus</name>
    <dbReference type="NCBI Taxonomy" id="637954"/>
    <lineage>
        <taxon>Eukaryota</taxon>
        <taxon>Metazoa</taxon>
        <taxon>Chordata</taxon>
        <taxon>Craniata</taxon>
        <taxon>Vertebrata</taxon>
        <taxon>Euteleostomi</taxon>
        <taxon>Actinopterygii</taxon>
        <taxon>Neopterygii</taxon>
        <taxon>Teleostei</taxon>
        <taxon>Neoteleostei</taxon>
        <taxon>Acanthomorphata</taxon>
        <taxon>Gobiaria</taxon>
        <taxon>Gobiiformes</taxon>
        <taxon>Gobioidei</taxon>
        <taxon>Gobiidae</taxon>
        <taxon>Gobiinae</taxon>
        <taxon>Knipowitschia</taxon>
    </lineage>
</organism>
<dbReference type="AlphaFoldDB" id="A0AAV2J8B1"/>
<gene>
    <name evidence="1" type="ORF">KC01_LOCUS4131</name>
</gene>
<reference evidence="1 2" key="1">
    <citation type="submission" date="2024-04" db="EMBL/GenBank/DDBJ databases">
        <authorList>
            <person name="Waldvogel A.-M."/>
            <person name="Schoenle A."/>
        </authorList>
    </citation>
    <scope>NUCLEOTIDE SEQUENCE [LARGE SCALE GENOMIC DNA]</scope>
</reference>
<evidence type="ECO:0000313" key="2">
    <source>
        <dbReference type="Proteomes" id="UP001497482"/>
    </source>
</evidence>
<name>A0AAV2J8B1_KNICA</name>
<dbReference type="Proteomes" id="UP001497482">
    <property type="component" value="Chromosome 10"/>
</dbReference>